<gene>
    <name evidence="3" type="ORF">I540_1356</name>
</gene>
<dbReference type="GO" id="GO:0009103">
    <property type="term" value="P:lipopolysaccharide biosynthetic process"/>
    <property type="evidence" value="ECO:0007669"/>
    <property type="project" value="TreeGrafter"/>
</dbReference>
<keyword evidence="3" id="KW-0808">Transferase</keyword>
<keyword evidence="1" id="KW-1133">Transmembrane helix</keyword>
<feature type="transmembrane region" description="Helical" evidence="1">
    <location>
        <begin position="328"/>
        <end position="350"/>
    </location>
</feature>
<feature type="transmembrane region" description="Helical" evidence="1">
    <location>
        <begin position="107"/>
        <end position="124"/>
    </location>
</feature>
<feature type="transmembrane region" description="Helical" evidence="1">
    <location>
        <begin position="164"/>
        <end position="185"/>
    </location>
</feature>
<dbReference type="PANTHER" id="PTHR23028:SF53">
    <property type="entry name" value="ACYL_TRANSF_3 DOMAIN-CONTAINING PROTEIN"/>
    <property type="match status" value="1"/>
</dbReference>
<evidence type="ECO:0000256" key="1">
    <source>
        <dbReference type="SAM" id="Phobius"/>
    </source>
</evidence>
<sequence>MTAVSPTESAPVVRASGRVAALTGVRAVAATLVVATHAAYSTGNYVVDGVSPWKAYLHLLQSRLEIGVPIFFVLSGFLLFLPWVRAAADNTASPSVKRYAWHRFRRIMPAYWILVAIAYIWYHIRDQYPNPGHTWLGLFRNLTLTQIYTSNYGYRYIHQGMTQIWSLAVEAAFYVALPFLAWLLVKKLCGGQWRPARLLVGLGGLALVTPLWMSLVYTIGAFPDGAKLWLPAYLSWFVGGMILSVLAVMGVRCYALVTVPLAVICYLIVSTRIAGDPTTSPWALPQALTKSIFYVVIATLLVAPAALGDNGWYVRFLSTRPMVWLGEISYELFLIHMILMEIVMVDLLHYHVYTGSVVIVFLVTMLVSVPASWLIHRTVEVMLAGVQVCGNRWRNEGGDQLPLVFLAVLGMSEQRDDHPDIPFSLGVSITMGRRTIDE</sequence>
<evidence type="ECO:0000313" key="4">
    <source>
        <dbReference type="Proteomes" id="UP000023351"/>
    </source>
</evidence>
<keyword evidence="1" id="KW-0812">Transmembrane</keyword>
<dbReference type="AlphaFoldDB" id="X8DPY1"/>
<keyword evidence="1" id="KW-0472">Membrane</keyword>
<name>X8DPY1_9MYCO</name>
<dbReference type="PANTHER" id="PTHR23028">
    <property type="entry name" value="ACETYLTRANSFERASE"/>
    <property type="match status" value="1"/>
</dbReference>
<comment type="caution">
    <text evidence="3">The sequence shown here is derived from an EMBL/GenBank/DDBJ whole genome shotgun (WGS) entry which is preliminary data.</text>
</comment>
<reference evidence="3 4" key="1">
    <citation type="submission" date="2013-12" db="EMBL/GenBank/DDBJ databases">
        <authorList>
            <person name="Zelazny A."/>
            <person name="Olivier K."/>
            <person name="Holland S."/>
            <person name="Lenaerts A."/>
            <person name="Ordway D."/>
            <person name="DeGroote M.A."/>
            <person name="Parker T."/>
            <person name="Sizemore C."/>
            <person name="Tallon L.J."/>
            <person name="Sadzewicz L.K."/>
            <person name="Sengamalay N."/>
            <person name="Fraser C.M."/>
            <person name="Hine E."/>
            <person name="Shefchek K.A."/>
            <person name="Das S.P."/>
            <person name="Tettelin H."/>
        </authorList>
    </citation>
    <scope>NUCLEOTIDE SEQUENCE [LARGE SCALE GENOMIC DNA]</scope>
    <source>
        <strain evidence="3 4">1513</strain>
    </source>
</reference>
<evidence type="ECO:0000259" key="2">
    <source>
        <dbReference type="Pfam" id="PF01757"/>
    </source>
</evidence>
<feature type="transmembrane region" description="Helical" evidence="1">
    <location>
        <begin position="356"/>
        <end position="375"/>
    </location>
</feature>
<evidence type="ECO:0000313" key="3">
    <source>
        <dbReference type="EMBL" id="EUA70449.1"/>
    </source>
</evidence>
<protein>
    <submittedName>
        <fullName evidence="3">Acyltransferase family protein</fullName>
    </submittedName>
</protein>
<feature type="transmembrane region" description="Helical" evidence="1">
    <location>
        <begin position="255"/>
        <end position="275"/>
    </location>
</feature>
<dbReference type="Proteomes" id="UP000023351">
    <property type="component" value="Unassembled WGS sequence"/>
</dbReference>
<dbReference type="GO" id="GO:0016020">
    <property type="term" value="C:membrane"/>
    <property type="evidence" value="ECO:0007669"/>
    <property type="project" value="TreeGrafter"/>
</dbReference>
<keyword evidence="3" id="KW-0012">Acyltransferase</keyword>
<dbReference type="PATRIC" id="fig|1299321.3.peg.1302"/>
<feature type="transmembrane region" description="Helical" evidence="1">
    <location>
        <begin position="287"/>
        <end position="307"/>
    </location>
</feature>
<proteinExistence type="predicted"/>
<dbReference type="Pfam" id="PF01757">
    <property type="entry name" value="Acyl_transf_3"/>
    <property type="match status" value="1"/>
</dbReference>
<feature type="transmembrane region" description="Helical" evidence="1">
    <location>
        <begin position="228"/>
        <end position="248"/>
    </location>
</feature>
<dbReference type="EMBL" id="JAOJ01000002">
    <property type="protein sequence ID" value="EUA70449.1"/>
    <property type="molecule type" value="Genomic_DNA"/>
</dbReference>
<organism evidence="3 4">
    <name type="scientific">Mycobacteroides abscessus subsp. bolletii 1513</name>
    <dbReference type="NCBI Taxonomy" id="1299321"/>
    <lineage>
        <taxon>Bacteria</taxon>
        <taxon>Bacillati</taxon>
        <taxon>Actinomycetota</taxon>
        <taxon>Actinomycetes</taxon>
        <taxon>Mycobacteriales</taxon>
        <taxon>Mycobacteriaceae</taxon>
        <taxon>Mycobacteroides</taxon>
        <taxon>Mycobacteroides abscessus</taxon>
    </lineage>
</organism>
<dbReference type="InterPro" id="IPR050879">
    <property type="entry name" value="Acyltransferase_3"/>
</dbReference>
<feature type="transmembrane region" description="Helical" evidence="1">
    <location>
        <begin position="66"/>
        <end position="86"/>
    </location>
</feature>
<dbReference type="InterPro" id="IPR002656">
    <property type="entry name" value="Acyl_transf_3_dom"/>
</dbReference>
<feature type="domain" description="Acyltransferase 3" evidence="2">
    <location>
        <begin position="20"/>
        <end position="375"/>
    </location>
</feature>
<dbReference type="GO" id="GO:0016747">
    <property type="term" value="F:acyltransferase activity, transferring groups other than amino-acyl groups"/>
    <property type="evidence" value="ECO:0007669"/>
    <property type="project" value="InterPro"/>
</dbReference>
<accession>X8DPY1</accession>
<feature type="transmembrane region" description="Helical" evidence="1">
    <location>
        <begin position="197"/>
        <end position="222"/>
    </location>
</feature>